<reference evidence="6 7" key="1">
    <citation type="journal article" date="2018" name="Sci. Rep.">
        <title>Comparative analysis of the Pocillopora damicornis genome highlights role of immune system in coral evolution.</title>
        <authorList>
            <person name="Cunning R."/>
            <person name="Bay R.A."/>
            <person name="Gillette P."/>
            <person name="Baker A.C."/>
            <person name="Traylor-Knowles N."/>
        </authorList>
    </citation>
    <scope>NUCLEOTIDE SEQUENCE [LARGE SCALE GENOMIC DNA]</scope>
    <source>
        <strain evidence="6">RSMAS</strain>
        <tissue evidence="6">Whole animal</tissue>
    </source>
</reference>
<dbReference type="AlphaFoldDB" id="A0A3M6UCC4"/>
<evidence type="ECO:0000256" key="3">
    <source>
        <dbReference type="PROSITE-ProRule" id="PRU00221"/>
    </source>
</evidence>
<feature type="repeat" description="WD" evidence="3">
    <location>
        <begin position="767"/>
        <end position="806"/>
    </location>
</feature>
<dbReference type="CDD" id="cd00200">
    <property type="entry name" value="WD40"/>
    <property type="match status" value="1"/>
</dbReference>
<dbReference type="GO" id="GO:0005737">
    <property type="term" value="C:cytoplasm"/>
    <property type="evidence" value="ECO:0007669"/>
    <property type="project" value="TreeGrafter"/>
</dbReference>
<dbReference type="Proteomes" id="UP000275408">
    <property type="component" value="Unassembled WGS sequence"/>
</dbReference>
<keyword evidence="2" id="KW-0677">Repeat</keyword>
<dbReference type="InterPro" id="IPR001810">
    <property type="entry name" value="F-box_dom"/>
</dbReference>
<dbReference type="PRINTS" id="PR00320">
    <property type="entry name" value="GPROTEINBRPT"/>
</dbReference>
<protein>
    <recommendedName>
        <fullName evidence="5">F-box domain-containing protein</fullName>
    </recommendedName>
</protein>
<dbReference type="Pfam" id="PF00400">
    <property type="entry name" value="WD40"/>
    <property type="match status" value="7"/>
</dbReference>
<dbReference type="PROSITE" id="PS50082">
    <property type="entry name" value="WD_REPEATS_2"/>
    <property type="match status" value="7"/>
</dbReference>
<keyword evidence="1 3" id="KW-0853">WD repeat</keyword>
<dbReference type="Pfam" id="PF12937">
    <property type="entry name" value="F-box-like"/>
    <property type="match status" value="1"/>
</dbReference>
<feature type="domain" description="F-box" evidence="5">
    <location>
        <begin position="668"/>
        <end position="714"/>
    </location>
</feature>
<dbReference type="InterPro" id="IPR036322">
    <property type="entry name" value="WD40_repeat_dom_sf"/>
</dbReference>
<dbReference type="GO" id="GO:0043161">
    <property type="term" value="P:proteasome-mediated ubiquitin-dependent protein catabolic process"/>
    <property type="evidence" value="ECO:0007669"/>
    <property type="project" value="TreeGrafter"/>
</dbReference>
<evidence type="ECO:0000256" key="2">
    <source>
        <dbReference type="ARBA" id="ARBA00022737"/>
    </source>
</evidence>
<dbReference type="EMBL" id="RCHS01001805">
    <property type="protein sequence ID" value="RMX51347.1"/>
    <property type="molecule type" value="Genomic_DNA"/>
</dbReference>
<dbReference type="PROSITE" id="PS50181">
    <property type="entry name" value="FBOX"/>
    <property type="match status" value="1"/>
</dbReference>
<feature type="repeat" description="WD" evidence="3">
    <location>
        <begin position="982"/>
        <end position="1021"/>
    </location>
</feature>
<dbReference type="SUPFAM" id="SSF81383">
    <property type="entry name" value="F-box domain"/>
    <property type="match status" value="1"/>
</dbReference>
<dbReference type="InterPro" id="IPR001680">
    <property type="entry name" value="WD40_rpt"/>
</dbReference>
<feature type="repeat" description="WD" evidence="3">
    <location>
        <begin position="855"/>
        <end position="894"/>
    </location>
</feature>
<dbReference type="Gene3D" id="1.20.1280.50">
    <property type="match status" value="1"/>
</dbReference>
<feature type="repeat" description="WD" evidence="3">
    <location>
        <begin position="935"/>
        <end position="976"/>
    </location>
</feature>
<dbReference type="PROSITE" id="PS50294">
    <property type="entry name" value="WD_REPEATS_REGION"/>
    <property type="match status" value="6"/>
</dbReference>
<feature type="region of interest" description="Disordered" evidence="4">
    <location>
        <begin position="1"/>
        <end position="33"/>
    </location>
</feature>
<dbReference type="InterPro" id="IPR015943">
    <property type="entry name" value="WD40/YVTN_repeat-like_dom_sf"/>
</dbReference>
<organism evidence="6 7">
    <name type="scientific">Pocillopora damicornis</name>
    <name type="common">Cauliflower coral</name>
    <name type="synonym">Millepora damicornis</name>
    <dbReference type="NCBI Taxonomy" id="46731"/>
    <lineage>
        <taxon>Eukaryota</taxon>
        <taxon>Metazoa</taxon>
        <taxon>Cnidaria</taxon>
        <taxon>Anthozoa</taxon>
        <taxon>Hexacorallia</taxon>
        <taxon>Scleractinia</taxon>
        <taxon>Astrocoeniina</taxon>
        <taxon>Pocilloporidae</taxon>
        <taxon>Pocillopora</taxon>
    </lineage>
</organism>
<dbReference type="FunFam" id="2.130.10.10:FF:001203">
    <property type="entry name" value="F-box/WD repeat-containing protein 1A"/>
    <property type="match status" value="2"/>
</dbReference>
<feature type="region of interest" description="Disordered" evidence="4">
    <location>
        <begin position="210"/>
        <end position="241"/>
    </location>
</feature>
<evidence type="ECO:0000259" key="5">
    <source>
        <dbReference type="PROSITE" id="PS50181"/>
    </source>
</evidence>
<dbReference type="SMART" id="SM00256">
    <property type="entry name" value="FBOX"/>
    <property type="match status" value="1"/>
</dbReference>
<sequence length="1063" mass="119387">MEPNENNSFQEVVGDSSSSVNGTLKRPSKSRSRVWEKVVWFTRKAKGGKDSKSAGASAAELLKSSTNSNLDLVRDPRELEVEKTSSKHKIRKNRSIKYLKRRKERQFGDDLSPEVVEKKVTVQECGTATGTFHDFNCERRMSRLHRTSSNNSLLNEIAKEMNRSPLKAKENVKSVLSLPLHDLSLNEGRIPDNITAPTFPPVRRSVSFSGPAYNSWPRKKRSHLENSSNAHLLSPPLKQKRVTSIKKRASFSGFDSSRVQQNSSLPQYRGVRSTPHLTHLEHGGHIRNQNGLTIGAIHFYKSPVLYQEEAALKILQPKMQEKLTCDNSFSKCTSPCSLTVKSDLENDRAITVSLTRGSDIITQHHDTAAIPNHEMLRKNEDENKLVHDELISSTQVANRSNNFLSFAVRSSESQNSTISAFLLEGECSSTCMTSSPVDSSDEDSEKEKLSLPSDSSEYMTQVDSVNEDVDVVKYNYGDFTSEDGIVHENVFASIDNNKAIDNQDHHARVHKLEAVRQHSVSSIINGDSSFPAVVSGVKSIDTRTENEICATAHCDAQKGTALASQKLSLMDEIRRGEVRTSSPGHFGHGQSLWSGNQMIWQRKPTVDGPQFKKRSEPDYCEEGPGFQWARPEEHCYLEEFEECELPQMHMLSVAMEPVLHKSCPPNCQDMLAWLPHHVALHILSFLDLVSLCRSSQVNHTWNNLASNPLLWKSLCGRPDWQLSRIGEEKEKKKYTMAEGTVQWKKMFASRYLLHQNWLKGKCNVRTFEGHTQGISCVQFDDTRIASGSYDKTIRVWDIHSGDCDVVLTLAGHSGTVRCLNLNGNRLVSGSVDRSIKVWDLSFKSYWSGASCKVTMVGHMHTVRCLQVDDEKVVSGSYDKTLKVWDIRTGNCQLTLRGHNAAVLCVQFDDRKIVSGSYDKTIKVWSLTEGSCLMTLTGHHDAVTCLNLTFDSRKVISGSLDHNLKFWDLLTGKCIGTLDWIRSEGHTGVIRCLQTDSWRIVSAGDDKTLKMWSLESGQRLLTLRCHTDGVTCLQFNDYSIVSGSYDKTVKLWDFTPSHEFLTPG</sequence>
<feature type="compositionally biased region" description="Polar residues" evidence="4">
    <location>
        <begin position="1"/>
        <end position="22"/>
    </location>
</feature>
<dbReference type="PANTHER" id="PTHR19849:SF1">
    <property type="entry name" value="F-BOX_WD REPEAT-CONTAINING PROTEIN 7"/>
    <property type="match status" value="1"/>
</dbReference>
<evidence type="ECO:0000256" key="1">
    <source>
        <dbReference type="ARBA" id="ARBA00022574"/>
    </source>
</evidence>
<dbReference type="PANTHER" id="PTHR19849">
    <property type="entry name" value="PHOSPHOLIPASE A-2-ACTIVATING PROTEIN"/>
    <property type="match status" value="1"/>
</dbReference>
<dbReference type="GO" id="GO:0010992">
    <property type="term" value="P:ubiquitin recycling"/>
    <property type="evidence" value="ECO:0007669"/>
    <property type="project" value="TreeGrafter"/>
</dbReference>
<feature type="repeat" description="WD" evidence="3">
    <location>
        <begin position="1022"/>
        <end position="1061"/>
    </location>
</feature>
<dbReference type="InterPro" id="IPR036047">
    <property type="entry name" value="F-box-like_dom_sf"/>
</dbReference>
<dbReference type="GO" id="GO:0043130">
    <property type="term" value="F:ubiquitin binding"/>
    <property type="evidence" value="ECO:0007669"/>
    <property type="project" value="TreeGrafter"/>
</dbReference>
<feature type="region of interest" description="Disordered" evidence="4">
    <location>
        <begin position="432"/>
        <end position="455"/>
    </location>
</feature>
<evidence type="ECO:0000313" key="7">
    <source>
        <dbReference type="Proteomes" id="UP000275408"/>
    </source>
</evidence>
<dbReference type="SMART" id="SM00320">
    <property type="entry name" value="WD40"/>
    <property type="match status" value="7"/>
</dbReference>
<accession>A0A3M6UCC4</accession>
<keyword evidence="7" id="KW-1185">Reference proteome</keyword>
<dbReference type="SUPFAM" id="SSF50978">
    <property type="entry name" value="WD40 repeat-like"/>
    <property type="match status" value="1"/>
</dbReference>
<dbReference type="OrthoDB" id="19711at2759"/>
<feature type="repeat" description="WD" evidence="3">
    <location>
        <begin position="895"/>
        <end position="934"/>
    </location>
</feature>
<comment type="caution">
    <text evidence="6">The sequence shown here is derived from an EMBL/GenBank/DDBJ whole genome shotgun (WGS) entry which is preliminary data.</text>
</comment>
<name>A0A3M6UCC4_POCDA</name>
<dbReference type="STRING" id="46731.A0A3M6UCC4"/>
<dbReference type="InterPro" id="IPR020472">
    <property type="entry name" value="WD40_PAC1"/>
</dbReference>
<proteinExistence type="predicted"/>
<dbReference type="Gene3D" id="2.130.10.10">
    <property type="entry name" value="YVTN repeat-like/Quinoprotein amine dehydrogenase"/>
    <property type="match status" value="3"/>
</dbReference>
<dbReference type="InterPro" id="IPR019775">
    <property type="entry name" value="WD40_repeat_CS"/>
</dbReference>
<dbReference type="PROSITE" id="PS00678">
    <property type="entry name" value="WD_REPEATS_1"/>
    <property type="match status" value="4"/>
</dbReference>
<evidence type="ECO:0000313" key="6">
    <source>
        <dbReference type="EMBL" id="RMX51347.1"/>
    </source>
</evidence>
<dbReference type="FunFam" id="2.130.10.10:FF:000715">
    <property type="entry name" value="F-box protein MET30"/>
    <property type="match status" value="1"/>
</dbReference>
<gene>
    <name evidence="6" type="ORF">pdam_00020067</name>
</gene>
<feature type="repeat" description="WD" evidence="3">
    <location>
        <begin position="809"/>
        <end position="841"/>
    </location>
</feature>
<evidence type="ECO:0000256" key="4">
    <source>
        <dbReference type="SAM" id="MobiDB-lite"/>
    </source>
</evidence>
<dbReference type="GO" id="GO:0005634">
    <property type="term" value="C:nucleus"/>
    <property type="evidence" value="ECO:0007669"/>
    <property type="project" value="TreeGrafter"/>
</dbReference>